<evidence type="ECO:0000256" key="2">
    <source>
        <dbReference type="ARBA" id="ARBA00008682"/>
    </source>
</evidence>
<dbReference type="PANTHER" id="PTHR11177">
    <property type="entry name" value="CHITINASE"/>
    <property type="match status" value="1"/>
</dbReference>
<comment type="similarity">
    <text evidence="2">Belongs to the glycosyl hydrolase 18 family. Chitinase class V subfamily.</text>
</comment>
<dbReference type="Gene3D" id="3.20.20.80">
    <property type="entry name" value="Glycosidases"/>
    <property type="match status" value="2"/>
</dbReference>
<protein>
    <recommendedName>
        <fullName evidence="3">chitinase</fullName>
        <ecNumber evidence="3">3.2.1.14</ecNumber>
    </recommendedName>
</protein>
<dbReference type="InterPro" id="IPR001579">
    <property type="entry name" value="Glyco_hydro_18_chit_AS"/>
</dbReference>
<dbReference type="SUPFAM" id="SSF54556">
    <property type="entry name" value="Chitinase insertion domain"/>
    <property type="match status" value="1"/>
</dbReference>
<dbReference type="SUPFAM" id="SSF51445">
    <property type="entry name" value="(Trans)glycosidases"/>
    <property type="match status" value="1"/>
</dbReference>
<dbReference type="eggNOG" id="KOG2806">
    <property type="taxonomic scope" value="Eukaryota"/>
</dbReference>
<keyword evidence="4 9" id="KW-0378">Hydrolase</keyword>
<feature type="domain" description="GH18" evidence="12">
    <location>
        <begin position="79"/>
        <end position="391"/>
    </location>
</feature>
<dbReference type="GO" id="GO:0008843">
    <property type="term" value="F:endochitinase activity"/>
    <property type="evidence" value="ECO:0007669"/>
    <property type="project" value="UniProtKB-EC"/>
</dbReference>
<dbReference type="SMART" id="SM00636">
    <property type="entry name" value="Glyco_18"/>
    <property type="match status" value="1"/>
</dbReference>
<dbReference type="EC" id="3.2.1.14" evidence="3"/>
<proteinExistence type="inferred from homology"/>
<keyword evidence="11" id="KW-0732">Signal</keyword>
<feature type="region of interest" description="Disordered" evidence="10">
    <location>
        <begin position="957"/>
        <end position="983"/>
    </location>
</feature>
<keyword evidence="8" id="KW-0624">Polysaccharide degradation</keyword>
<dbReference type="InterPro" id="IPR029070">
    <property type="entry name" value="Chitinase_insertion_sf"/>
</dbReference>
<organism evidence="13 14">
    <name type="scientific">Arthroderma otae (strain ATCC MYA-4605 / CBS 113480)</name>
    <name type="common">Microsporum canis</name>
    <dbReference type="NCBI Taxonomy" id="554155"/>
    <lineage>
        <taxon>Eukaryota</taxon>
        <taxon>Fungi</taxon>
        <taxon>Dikarya</taxon>
        <taxon>Ascomycota</taxon>
        <taxon>Pezizomycotina</taxon>
        <taxon>Eurotiomycetes</taxon>
        <taxon>Eurotiomycetidae</taxon>
        <taxon>Onygenales</taxon>
        <taxon>Arthrodermataceae</taxon>
        <taxon>Microsporum</taxon>
    </lineage>
</organism>
<dbReference type="STRING" id="554155.C5G0H1"/>
<dbReference type="OrthoDB" id="4186705at2759"/>
<dbReference type="GO" id="GO:0000272">
    <property type="term" value="P:polysaccharide catabolic process"/>
    <property type="evidence" value="ECO:0007669"/>
    <property type="project" value="UniProtKB-KW"/>
</dbReference>
<evidence type="ECO:0000256" key="6">
    <source>
        <dbReference type="ARBA" id="ARBA00023277"/>
    </source>
</evidence>
<dbReference type="CDD" id="cd06922">
    <property type="entry name" value="ChtBD1_GH18_1"/>
    <property type="match status" value="1"/>
</dbReference>
<feature type="compositionally biased region" description="Polar residues" evidence="10">
    <location>
        <begin position="974"/>
        <end position="983"/>
    </location>
</feature>
<dbReference type="InterPro" id="IPR017853">
    <property type="entry name" value="GH"/>
</dbReference>
<evidence type="ECO:0000313" key="14">
    <source>
        <dbReference type="Proteomes" id="UP000002035"/>
    </source>
</evidence>
<dbReference type="VEuPathDB" id="FungiDB:MCYG_08443"/>
<feature type="region of interest" description="Disordered" evidence="10">
    <location>
        <begin position="577"/>
        <end position="620"/>
    </location>
</feature>
<gene>
    <name evidence="13" type="ORF">MCYG_08443</name>
</gene>
<dbReference type="RefSeq" id="XP_002843360.1">
    <property type="nucleotide sequence ID" value="XM_002843314.1"/>
</dbReference>
<dbReference type="GeneID" id="9227664"/>
<evidence type="ECO:0000256" key="9">
    <source>
        <dbReference type="RuleBase" id="RU000489"/>
    </source>
</evidence>
<keyword evidence="7 9" id="KW-0326">Glycosidase</keyword>
<dbReference type="Proteomes" id="UP000002035">
    <property type="component" value="Unassembled WGS sequence"/>
</dbReference>
<dbReference type="InterPro" id="IPR011583">
    <property type="entry name" value="Chitinase_II/V-like_cat"/>
</dbReference>
<dbReference type="EMBL" id="DS995708">
    <property type="protein sequence ID" value="EEQ35624.1"/>
    <property type="molecule type" value="Genomic_DNA"/>
</dbReference>
<keyword evidence="14" id="KW-1185">Reference proteome</keyword>
<reference evidence="14" key="1">
    <citation type="journal article" date="2012" name="MBio">
        <title>Comparative genome analysis of Trichophyton rubrum and related dermatophytes reveals candidate genes involved in infection.</title>
        <authorList>
            <person name="Martinez D.A."/>
            <person name="Oliver B.G."/>
            <person name="Graeser Y."/>
            <person name="Goldberg J.M."/>
            <person name="Li W."/>
            <person name="Martinez-Rossi N.M."/>
            <person name="Monod M."/>
            <person name="Shelest E."/>
            <person name="Barton R.C."/>
            <person name="Birch E."/>
            <person name="Brakhage A.A."/>
            <person name="Chen Z."/>
            <person name="Gurr S.J."/>
            <person name="Heiman D."/>
            <person name="Heitman J."/>
            <person name="Kosti I."/>
            <person name="Rossi A."/>
            <person name="Saif S."/>
            <person name="Samalova M."/>
            <person name="Saunders C.W."/>
            <person name="Shea T."/>
            <person name="Summerbell R.C."/>
            <person name="Xu J."/>
            <person name="Young S."/>
            <person name="Zeng Q."/>
            <person name="Birren B.W."/>
            <person name="Cuomo C.A."/>
            <person name="White T.C."/>
        </authorList>
    </citation>
    <scope>NUCLEOTIDE SEQUENCE [LARGE SCALE GENOMIC DNA]</scope>
    <source>
        <strain evidence="14">ATCC MYA-4605 / CBS 113480</strain>
    </source>
</reference>
<dbReference type="PANTHER" id="PTHR11177:SF402">
    <property type="entry name" value="CHITINASE"/>
    <property type="match status" value="1"/>
</dbReference>
<evidence type="ECO:0000256" key="1">
    <source>
        <dbReference type="ARBA" id="ARBA00000822"/>
    </source>
</evidence>
<comment type="catalytic activity">
    <reaction evidence="1">
        <text>Random endo-hydrolysis of N-acetyl-beta-D-glucosaminide (1-&gt;4)-beta-linkages in chitin and chitodextrins.</text>
        <dbReference type="EC" id="3.2.1.14"/>
    </reaction>
</comment>
<evidence type="ECO:0000256" key="7">
    <source>
        <dbReference type="ARBA" id="ARBA00023295"/>
    </source>
</evidence>
<dbReference type="PROSITE" id="PS51910">
    <property type="entry name" value="GH18_2"/>
    <property type="match status" value="1"/>
</dbReference>
<evidence type="ECO:0000256" key="8">
    <source>
        <dbReference type="ARBA" id="ARBA00023326"/>
    </source>
</evidence>
<evidence type="ECO:0000256" key="5">
    <source>
        <dbReference type="ARBA" id="ARBA00023024"/>
    </source>
</evidence>
<keyword evidence="6" id="KW-0119">Carbohydrate metabolism</keyword>
<evidence type="ECO:0000313" key="13">
    <source>
        <dbReference type="EMBL" id="EEQ35624.1"/>
    </source>
</evidence>
<dbReference type="Gene3D" id="3.10.50.10">
    <property type="match status" value="1"/>
</dbReference>
<dbReference type="HOGENOM" id="CLU_297706_0_0_1"/>
<dbReference type="AlphaFoldDB" id="C5G0H1"/>
<dbReference type="Pfam" id="PF00704">
    <property type="entry name" value="Glyco_hydro_18"/>
    <property type="match status" value="2"/>
</dbReference>
<dbReference type="PROSITE" id="PS01095">
    <property type="entry name" value="GH18_1"/>
    <property type="match status" value="1"/>
</dbReference>
<dbReference type="InterPro" id="IPR001223">
    <property type="entry name" value="Glyco_hydro18_cat"/>
</dbReference>
<keyword evidence="5" id="KW-0146">Chitin degradation</keyword>
<evidence type="ECO:0000259" key="12">
    <source>
        <dbReference type="PROSITE" id="PS51910"/>
    </source>
</evidence>
<dbReference type="GO" id="GO:0006032">
    <property type="term" value="P:chitin catabolic process"/>
    <property type="evidence" value="ECO:0007669"/>
    <property type="project" value="UniProtKB-KW"/>
</dbReference>
<accession>C5G0H1</accession>
<evidence type="ECO:0000256" key="3">
    <source>
        <dbReference type="ARBA" id="ARBA00012729"/>
    </source>
</evidence>
<name>C5G0H1_ARTOC</name>
<dbReference type="GO" id="GO:0008061">
    <property type="term" value="F:chitin binding"/>
    <property type="evidence" value="ECO:0007669"/>
    <property type="project" value="InterPro"/>
</dbReference>
<evidence type="ECO:0000256" key="10">
    <source>
        <dbReference type="SAM" id="MobiDB-lite"/>
    </source>
</evidence>
<evidence type="ECO:0000256" key="4">
    <source>
        <dbReference type="ARBA" id="ARBA00022801"/>
    </source>
</evidence>
<dbReference type="InterPro" id="IPR050314">
    <property type="entry name" value="Glycosyl_Hydrlase_18"/>
</dbReference>
<evidence type="ECO:0000256" key="11">
    <source>
        <dbReference type="SAM" id="SignalP"/>
    </source>
</evidence>
<sequence>MRALAQLHIVAALAVGFLPFGLSQTCSETQKCKSGCCSKFGSCGFGPDFCSDDVCISSCDAKAECGKYAPEGKEHCPLNVCCSKFGQVSLSTLHAEEPQAVADMLATTVVETFKIKAMHSRDSDFYKKFVNLKQKAHSVKTSLAVGGWDVGGKAFSDMARFPGSRKAFINSAVDLIKSYGFDGIDIDWEYPAADDRGYLRGFDLPGMAKYVDWFNFMSYDIHGVWDGDSPFTSRVIAPHTNLTEISSGLDLLWRNSISPSQVSLGLGFYGRSFTLANPSCTVPGCPFAGSGGGTGGGEPGSCTGVSGTLSNYEIERILHHLSPNRVYDEEAGVNWMSWKLNQWVSFDDTRSLRRKADFANQHCLGGLMAWSVDLGGPGTLGNPNSFDPQSTEIGGASLDGRGITDGGSGEVFISPDIYREPRPVINCYPPCTFILPPFILNNTVTISLPPWTTSLAVGWTTTSTTTLPGGSVSTSTGFTTVIQTTTLTIPPITTTAVDVWNYIITDTEIITPTVQLTRSIIPPPLTITNNPNPEITVKPGPPGPLCKSGCGTKCHIFCNGLCWPSCSGKGSSGGDGFFDPNDPNRPRTPDPDNPDSPDDTKKDPCDPDFDSSSGLCPTGNFPIWDPSTRMVRCDVPNSMVNSQKSPCQKMIDDNFDENRQKLEAAKQCCPNGAGSSLFGRRADATCSTTPLTEYFETTPPDNGKCHATFTCDYAEWPNVCANARSAIEKRGKTSILTAGVRRNIEVTHPWYHGKFQSGEGLQRGSPLAGWQLKGNIYALLKASDSECSANTDIDCNVEEYPFSSGDPLKEPKLDVWEEQAVLRLVPKSENSAHALALRNFYFDSANAIGEKSYTGLKYWNAFLLINGAKMRKGERRWDPWWDDKLFDHTIRPGIKTTNVPSQYCDHPSPGKKTHIGGVWTTVDDRGITVGEPLDRLPSASYSCDDYPGYIHSIKRSVRGRRSRKGSQVGGSPLSRISTTKNTNSTEAAQTWMMMTRVPEMQTVPQIQTSVM</sequence>
<feature type="chain" id="PRO_5002949829" description="chitinase" evidence="11">
    <location>
        <begin position="24"/>
        <end position="1011"/>
    </location>
</feature>
<feature type="signal peptide" evidence="11">
    <location>
        <begin position="1"/>
        <end position="23"/>
    </location>
</feature>